<dbReference type="GeneID" id="63855540"/>
<dbReference type="Proteomes" id="UP000800039">
    <property type="component" value="Unassembled WGS sequence"/>
</dbReference>
<dbReference type="Pfam" id="PF00296">
    <property type="entry name" value="Bac_luciferase"/>
    <property type="match status" value="1"/>
</dbReference>
<dbReference type="PANTHER" id="PTHR30011:SF41">
    <property type="entry name" value="XENOBIOTIC COMPOUND MONOOXYGENASE, DSZA FAMILY (AFU_ORTHOLOGUE AFUA_3G15040)"/>
    <property type="match status" value="1"/>
</dbReference>
<dbReference type="GO" id="GO:0016705">
    <property type="term" value="F:oxidoreductase activity, acting on paired donors, with incorporation or reduction of molecular oxygen"/>
    <property type="evidence" value="ECO:0007669"/>
    <property type="project" value="InterPro"/>
</dbReference>
<dbReference type="RefSeq" id="XP_040791374.1">
    <property type="nucleotide sequence ID" value="XM_040938286.1"/>
</dbReference>
<dbReference type="InterPro" id="IPR011251">
    <property type="entry name" value="Luciferase-like_dom"/>
</dbReference>
<dbReference type="GO" id="GO:0004497">
    <property type="term" value="F:monooxygenase activity"/>
    <property type="evidence" value="ECO:0007669"/>
    <property type="project" value="UniProtKB-KW"/>
</dbReference>
<dbReference type="InterPro" id="IPR016215">
    <property type="entry name" value="NTA_MOA"/>
</dbReference>
<evidence type="ECO:0000259" key="2">
    <source>
        <dbReference type="Pfam" id="PF00296"/>
    </source>
</evidence>
<dbReference type="SUPFAM" id="SSF51679">
    <property type="entry name" value="Bacterial luciferase-like"/>
    <property type="match status" value="1"/>
</dbReference>
<reference evidence="3" key="1">
    <citation type="submission" date="2020-01" db="EMBL/GenBank/DDBJ databases">
        <authorList>
            <consortium name="DOE Joint Genome Institute"/>
            <person name="Haridas S."/>
            <person name="Albert R."/>
            <person name="Binder M."/>
            <person name="Bloem J."/>
            <person name="Labutti K."/>
            <person name="Salamov A."/>
            <person name="Andreopoulos B."/>
            <person name="Baker S.E."/>
            <person name="Barry K."/>
            <person name="Bills G."/>
            <person name="Bluhm B.H."/>
            <person name="Cannon C."/>
            <person name="Castanera R."/>
            <person name="Culley D.E."/>
            <person name="Daum C."/>
            <person name="Ezra D."/>
            <person name="Gonzalez J.B."/>
            <person name="Henrissat B."/>
            <person name="Kuo A."/>
            <person name="Liang C."/>
            <person name="Lipzen A."/>
            <person name="Lutzoni F."/>
            <person name="Magnuson J."/>
            <person name="Mondo S."/>
            <person name="Nolan M."/>
            <person name="Ohm R."/>
            <person name="Pangilinan J."/>
            <person name="Park H.-J."/>
            <person name="Ramirez L."/>
            <person name="Alfaro M."/>
            <person name="Sun H."/>
            <person name="Tritt A."/>
            <person name="Yoshinaga Y."/>
            <person name="Zwiers L.-H."/>
            <person name="Turgeon B.G."/>
            <person name="Goodwin S.B."/>
            <person name="Spatafora J.W."/>
            <person name="Crous P.W."/>
            <person name="Grigoriev I.V."/>
        </authorList>
    </citation>
    <scope>NUCLEOTIDE SEQUENCE</scope>
    <source>
        <strain evidence="3">CBS 394.84</strain>
    </source>
</reference>
<dbReference type="EMBL" id="ML976615">
    <property type="protein sequence ID" value="KAF1848811.1"/>
    <property type="molecule type" value="Genomic_DNA"/>
</dbReference>
<dbReference type="OrthoDB" id="5561043at2759"/>
<sequence length="501" mass="55496">MANPPAKKKLVLNAFVHQTPAHLNPGLFNYPGDQGRKYKDIKHWVNLAKKLEAAKFHCIFFADVLAGYDVYKGSLDPAVEAAAQFPSNDPLLSISAMAAATESIGFGVTSSTTYEQPYMLARRFSTLDHLTNGRVAWNVVTSYLESAAKNLGLETQVEHDERYRIADEYLDVTYKLWEGSWRDDAVLLPGGPGSPYADPTRVRKINHKGKYFNVPGPHITEPSPQRTPFIFQAGTSKAGKAFAAKHAEAIFLGGHTPELVRKSVDDIRKQATEQGRDGRSLKLIAAVLVIVAETVEAAQAKFQELVKYGNREGALALFGGFSGYDLNKYDDEQDVRFGDEPAVQTLVNNWASTVPGSENLKWNKKTIADYLIVGGMGVKIIGSVKTVADELERWAEVADVDGFNFKFATMPGTFDDIVELLVPELRKRGSFWDDYEVKGGTIRETLTGIPGNSRLSADHPGAKYTWKAGEEHFIHVKEKHSLSSATFEDDRDSKRQRTNHV</sequence>
<dbReference type="PANTHER" id="PTHR30011">
    <property type="entry name" value="ALKANESULFONATE MONOOXYGENASE-RELATED"/>
    <property type="match status" value="1"/>
</dbReference>
<dbReference type="NCBIfam" id="TIGR03860">
    <property type="entry name" value="FMN_nitrolo"/>
    <property type="match status" value="1"/>
</dbReference>
<dbReference type="PIRSF" id="PIRSF000337">
    <property type="entry name" value="NTA_MOA"/>
    <property type="match status" value="1"/>
</dbReference>
<proteinExistence type="inferred from homology"/>
<evidence type="ECO:0000256" key="1">
    <source>
        <dbReference type="ARBA" id="ARBA00033748"/>
    </source>
</evidence>
<keyword evidence="3" id="KW-0503">Monooxygenase</keyword>
<dbReference type="AlphaFoldDB" id="A0A9P4LAV1"/>
<comment type="caution">
    <text evidence="3">The sequence shown here is derived from an EMBL/GenBank/DDBJ whole genome shotgun (WGS) entry which is preliminary data.</text>
</comment>
<gene>
    <name evidence="3" type="ORF">K460DRAFT_428199</name>
</gene>
<dbReference type="InterPro" id="IPR051260">
    <property type="entry name" value="Diverse_substr_monoxygenases"/>
</dbReference>
<comment type="similarity">
    <text evidence="1">Belongs to the NtaA/SnaA/DszA monooxygenase family.</text>
</comment>
<dbReference type="Gene3D" id="3.20.20.30">
    <property type="entry name" value="Luciferase-like domain"/>
    <property type="match status" value="1"/>
</dbReference>
<keyword evidence="4" id="KW-1185">Reference proteome</keyword>
<feature type="domain" description="Luciferase-like" evidence="2">
    <location>
        <begin position="35"/>
        <end position="343"/>
    </location>
</feature>
<evidence type="ECO:0000313" key="4">
    <source>
        <dbReference type="Proteomes" id="UP000800039"/>
    </source>
</evidence>
<name>A0A9P4LAV1_9PLEO</name>
<dbReference type="InterPro" id="IPR036661">
    <property type="entry name" value="Luciferase-like_sf"/>
</dbReference>
<evidence type="ECO:0000313" key="3">
    <source>
        <dbReference type="EMBL" id="KAF1848811.1"/>
    </source>
</evidence>
<protein>
    <submittedName>
        <fullName evidence="3">Xenobiotic compound monooxygenase, DszA family</fullName>
    </submittedName>
</protein>
<accession>A0A9P4LAV1</accession>
<organism evidence="3 4">
    <name type="scientific">Cucurbitaria berberidis CBS 394.84</name>
    <dbReference type="NCBI Taxonomy" id="1168544"/>
    <lineage>
        <taxon>Eukaryota</taxon>
        <taxon>Fungi</taxon>
        <taxon>Dikarya</taxon>
        <taxon>Ascomycota</taxon>
        <taxon>Pezizomycotina</taxon>
        <taxon>Dothideomycetes</taxon>
        <taxon>Pleosporomycetidae</taxon>
        <taxon>Pleosporales</taxon>
        <taxon>Pleosporineae</taxon>
        <taxon>Cucurbitariaceae</taxon>
        <taxon>Cucurbitaria</taxon>
    </lineage>
</organism>
<keyword evidence="3" id="KW-0560">Oxidoreductase</keyword>